<organism evidence="2 3">
    <name type="scientific">Candidatus Scatomorpha intestinavium</name>
    <dbReference type="NCBI Taxonomy" id="2840922"/>
    <lineage>
        <taxon>Bacteria</taxon>
        <taxon>Bacillati</taxon>
        <taxon>Bacillota</taxon>
        <taxon>Clostridia</taxon>
        <taxon>Eubacteriales</taxon>
        <taxon>Candidatus Scatomorpha</taxon>
    </lineage>
</organism>
<dbReference type="InterPro" id="IPR020600">
    <property type="entry name" value="IMP_cyclohydrolase-like"/>
</dbReference>
<dbReference type="GO" id="GO:0003937">
    <property type="term" value="F:IMP cyclohydrolase activity"/>
    <property type="evidence" value="ECO:0007669"/>
    <property type="project" value="InterPro"/>
</dbReference>
<proteinExistence type="predicted"/>
<protein>
    <submittedName>
        <fullName evidence="2">IMP cyclohydrolase</fullName>
    </submittedName>
</protein>
<dbReference type="AlphaFoldDB" id="A0A9D0ZE16"/>
<dbReference type="EMBL" id="DVGA01000008">
    <property type="protein sequence ID" value="HIQ77716.1"/>
    <property type="molecule type" value="Genomic_DNA"/>
</dbReference>
<gene>
    <name evidence="2" type="ORF">IAB77_00480</name>
</gene>
<dbReference type="Proteomes" id="UP000824262">
    <property type="component" value="Unassembled WGS sequence"/>
</dbReference>
<comment type="caution">
    <text evidence="2">The sequence shown here is derived from an EMBL/GenBank/DDBJ whole genome shotgun (WGS) entry which is preliminary data.</text>
</comment>
<dbReference type="SUPFAM" id="SSF75569">
    <property type="entry name" value="Archaeal IMP cyclohydrolase PurO"/>
    <property type="match status" value="1"/>
</dbReference>
<dbReference type="Gene3D" id="3.60.20.20">
    <property type="entry name" value="Inosine monophosphate cyclohydrolase-like"/>
    <property type="match status" value="1"/>
</dbReference>
<reference evidence="2" key="2">
    <citation type="journal article" date="2021" name="PeerJ">
        <title>Extensive microbial diversity within the chicken gut microbiome revealed by metagenomics and culture.</title>
        <authorList>
            <person name="Gilroy R."/>
            <person name="Ravi A."/>
            <person name="Getino M."/>
            <person name="Pursley I."/>
            <person name="Horton D.L."/>
            <person name="Alikhan N.F."/>
            <person name="Baker D."/>
            <person name="Gharbi K."/>
            <person name="Hall N."/>
            <person name="Watson M."/>
            <person name="Adriaenssens E.M."/>
            <person name="Foster-Nyarko E."/>
            <person name="Jarju S."/>
            <person name="Secka A."/>
            <person name="Antonio M."/>
            <person name="Oren A."/>
            <person name="Chaudhuri R.R."/>
            <person name="La Ragione R."/>
            <person name="Hildebrand F."/>
            <person name="Pallen M.J."/>
        </authorList>
    </citation>
    <scope>NUCLEOTIDE SEQUENCE</scope>
    <source>
        <strain evidence="2">ChiBcolR7-354</strain>
    </source>
</reference>
<evidence type="ECO:0000259" key="1">
    <source>
        <dbReference type="Pfam" id="PF07826"/>
    </source>
</evidence>
<evidence type="ECO:0000313" key="2">
    <source>
        <dbReference type="EMBL" id="HIQ77716.1"/>
    </source>
</evidence>
<accession>A0A9D0ZE16</accession>
<evidence type="ECO:0000313" key="3">
    <source>
        <dbReference type="Proteomes" id="UP000824262"/>
    </source>
</evidence>
<name>A0A9D0ZE16_9FIRM</name>
<feature type="domain" description="Inosine monophosphate cyclohydrolase-like" evidence="1">
    <location>
        <begin position="13"/>
        <end position="215"/>
    </location>
</feature>
<reference evidence="2" key="1">
    <citation type="submission" date="2020-10" db="EMBL/GenBank/DDBJ databases">
        <authorList>
            <person name="Gilroy R."/>
        </authorList>
    </citation>
    <scope>NUCLEOTIDE SEQUENCE</scope>
    <source>
        <strain evidence="2">ChiBcolR7-354</strain>
    </source>
</reference>
<sequence>MTDLFAYLSERPYPGRGIMIGAAPSGKSAVAYFIMGRSENSRNRVFEKTPDGIRTKAYDESRMTDPSLIIYHPVRRVGRGLVVTNGDQTDTLRDNMAIGRTFAASLRMRTFEPDGPNWTPRISGLLNPDRSYKLSILKAGTPEGGPCLRFFYEYEKAVPGVGHFISTYEGFGSPLPSFSGEPVPVEVPELGARELADRLWAALDAENRVSLYVCVDGEEVIINKYEEAAK</sequence>
<dbReference type="GO" id="GO:0006188">
    <property type="term" value="P:IMP biosynthetic process"/>
    <property type="evidence" value="ECO:0007669"/>
    <property type="project" value="InterPro"/>
</dbReference>
<dbReference type="Pfam" id="PF07826">
    <property type="entry name" value="IMP_cyclohyd"/>
    <property type="match status" value="1"/>
</dbReference>
<dbReference type="InterPro" id="IPR036795">
    <property type="entry name" value="IMP_cyclohydrolase-like_sf"/>
</dbReference>